<dbReference type="EMBL" id="LCRX01000015">
    <property type="protein sequence ID" value="KKW41627.1"/>
    <property type="molecule type" value="Genomic_DNA"/>
</dbReference>
<evidence type="ECO:0000313" key="12">
    <source>
        <dbReference type="EMBL" id="KKW41627.1"/>
    </source>
</evidence>
<evidence type="ECO:0000256" key="9">
    <source>
        <dbReference type="ARBA" id="ARBA00033070"/>
    </source>
</evidence>
<keyword evidence="7" id="KW-0804">Transcription</keyword>
<accession>A0A0G2AK76</accession>
<sequence length="234" mass="25213">MAHILLPSTLEFQKTDNPLAGKLVITPCHQGYGTTLGNALRRVLLSSIPGAAVEAVKIEGVQHEFSAIPGVLEDAIQVILNLKQLALISHAETPVKLELSKTGMGPVTAADFAKNADIEVLNSELLLATLTDEKTPFNMEVIVGRGLGYIPAADKSSKNLDLGTMLVDSFYSPVKDVGYDVENTRVGDITDYEKLTVSIETNGTITPKEAVRQATDILMNHFRSVLEAAEARED</sequence>
<dbReference type="SMART" id="SM00662">
    <property type="entry name" value="RPOLD"/>
    <property type="match status" value="1"/>
</dbReference>
<dbReference type="Proteomes" id="UP000033870">
    <property type="component" value="Unassembled WGS sequence"/>
</dbReference>
<dbReference type="SUPFAM" id="SSF56553">
    <property type="entry name" value="Insert subdomain of RNA polymerase alpha subunit"/>
    <property type="match status" value="1"/>
</dbReference>
<proteinExistence type="inferred from homology"/>
<evidence type="ECO:0000256" key="7">
    <source>
        <dbReference type="ARBA" id="ARBA00023163"/>
    </source>
</evidence>
<dbReference type="AlphaFoldDB" id="A0A0G2AK76"/>
<dbReference type="EC" id="2.7.7.6" evidence="2"/>
<dbReference type="InterPro" id="IPR011773">
    <property type="entry name" value="DNA-dir_RpoA"/>
</dbReference>
<evidence type="ECO:0000313" key="13">
    <source>
        <dbReference type="Proteomes" id="UP000033870"/>
    </source>
</evidence>
<dbReference type="CDD" id="cd06928">
    <property type="entry name" value="RNAP_alpha_NTD"/>
    <property type="match status" value="1"/>
</dbReference>
<evidence type="ECO:0000256" key="4">
    <source>
        <dbReference type="ARBA" id="ARBA00022478"/>
    </source>
</evidence>
<dbReference type="GO" id="GO:0003677">
    <property type="term" value="F:DNA binding"/>
    <property type="evidence" value="ECO:0007669"/>
    <property type="project" value="InterPro"/>
</dbReference>
<reference evidence="12 13" key="1">
    <citation type="journal article" date="2015" name="Nature">
        <title>rRNA introns, odd ribosomes, and small enigmatic genomes across a large radiation of phyla.</title>
        <authorList>
            <person name="Brown C.T."/>
            <person name="Hug L.A."/>
            <person name="Thomas B.C."/>
            <person name="Sharon I."/>
            <person name="Castelle C.J."/>
            <person name="Singh A."/>
            <person name="Wilkins M.J."/>
            <person name="Williams K.H."/>
            <person name="Banfield J.F."/>
        </authorList>
    </citation>
    <scope>NUCLEOTIDE SEQUENCE [LARGE SCALE GENOMIC DNA]</scope>
</reference>
<comment type="caution">
    <text evidence="12">The sequence shown here is derived from an EMBL/GenBank/DDBJ whole genome shotgun (WGS) entry which is preliminary data.</text>
</comment>
<dbReference type="InterPro" id="IPR011262">
    <property type="entry name" value="DNA-dir_RNA_pol_insert"/>
</dbReference>
<dbReference type="InterPro" id="IPR036643">
    <property type="entry name" value="RNApol_insert_sf"/>
</dbReference>
<dbReference type="PATRIC" id="fig|1619044.3.peg.1157"/>
<keyword evidence="4 12" id="KW-0240">DNA-directed RNA polymerase</keyword>
<dbReference type="InterPro" id="IPR036603">
    <property type="entry name" value="RBP11-like"/>
</dbReference>
<dbReference type="Gene3D" id="3.30.1360.10">
    <property type="entry name" value="RNA polymerase, RBP11-like subunit"/>
    <property type="match status" value="1"/>
</dbReference>
<dbReference type="GO" id="GO:0000428">
    <property type="term" value="C:DNA-directed RNA polymerase complex"/>
    <property type="evidence" value="ECO:0007669"/>
    <property type="project" value="UniProtKB-KW"/>
</dbReference>
<evidence type="ECO:0000256" key="3">
    <source>
        <dbReference type="ARBA" id="ARBA00015972"/>
    </source>
</evidence>
<evidence type="ECO:0000256" key="8">
    <source>
        <dbReference type="ARBA" id="ARBA00032524"/>
    </source>
</evidence>
<gene>
    <name evidence="12" type="ORF">UY92_C0015G0039</name>
</gene>
<protein>
    <recommendedName>
        <fullName evidence="3">DNA-directed RNA polymerase subunit alpha</fullName>
        <ecNumber evidence="2">2.7.7.6</ecNumber>
    </recommendedName>
    <alternativeName>
        <fullName evidence="9">RNA polymerase subunit alpha</fullName>
    </alternativeName>
    <alternativeName>
        <fullName evidence="8">Transcriptase subunit alpha</fullName>
    </alternativeName>
</protein>
<dbReference type="GO" id="GO:0046983">
    <property type="term" value="F:protein dimerization activity"/>
    <property type="evidence" value="ECO:0007669"/>
    <property type="project" value="InterPro"/>
</dbReference>
<dbReference type="Pfam" id="PF01000">
    <property type="entry name" value="RNA_pol_A_bac"/>
    <property type="match status" value="1"/>
</dbReference>
<feature type="domain" description="DNA-directed RNA polymerase RpoA/D/Rpb3-type" evidence="11">
    <location>
        <begin position="20"/>
        <end position="228"/>
    </location>
</feature>
<dbReference type="InterPro" id="IPR011263">
    <property type="entry name" value="DNA-dir_RNA_pol_RpoA/D/Rpb3"/>
</dbReference>
<dbReference type="GO" id="GO:0005737">
    <property type="term" value="C:cytoplasm"/>
    <property type="evidence" value="ECO:0007669"/>
    <property type="project" value="UniProtKB-ARBA"/>
</dbReference>
<dbReference type="GO" id="GO:0003899">
    <property type="term" value="F:DNA-directed RNA polymerase activity"/>
    <property type="evidence" value="ECO:0007669"/>
    <property type="project" value="UniProtKB-EC"/>
</dbReference>
<evidence type="ECO:0000256" key="1">
    <source>
        <dbReference type="ARBA" id="ARBA00007123"/>
    </source>
</evidence>
<name>A0A0G2AK76_9BACT</name>
<dbReference type="STRING" id="1619044.UY92_C0015G0039"/>
<dbReference type="SUPFAM" id="SSF55257">
    <property type="entry name" value="RBP11-like subunits of RNA polymerase"/>
    <property type="match status" value="1"/>
</dbReference>
<keyword evidence="5" id="KW-0808">Transferase</keyword>
<keyword evidence="6" id="KW-0548">Nucleotidyltransferase</keyword>
<dbReference type="FunFam" id="2.170.120.12:FF:000001">
    <property type="entry name" value="DNA-directed RNA polymerase subunit alpha"/>
    <property type="match status" value="1"/>
</dbReference>
<dbReference type="GO" id="GO:0006351">
    <property type="term" value="P:DNA-templated transcription"/>
    <property type="evidence" value="ECO:0007669"/>
    <property type="project" value="InterPro"/>
</dbReference>
<dbReference type="NCBIfam" id="TIGR02027">
    <property type="entry name" value="rpoA"/>
    <property type="match status" value="1"/>
</dbReference>
<dbReference type="Gene3D" id="2.170.120.12">
    <property type="entry name" value="DNA-directed RNA polymerase, insert domain"/>
    <property type="match status" value="1"/>
</dbReference>
<comment type="catalytic activity">
    <reaction evidence="10">
        <text>RNA(n) + a ribonucleoside 5'-triphosphate = RNA(n+1) + diphosphate</text>
        <dbReference type="Rhea" id="RHEA:21248"/>
        <dbReference type="Rhea" id="RHEA-COMP:14527"/>
        <dbReference type="Rhea" id="RHEA-COMP:17342"/>
        <dbReference type="ChEBI" id="CHEBI:33019"/>
        <dbReference type="ChEBI" id="CHEBI:61557"/>
        <dbReference type="ChEBI" id="CHEBI:140395"/>
        <dbReference type="EC" id="2.7.7.6"/>
    </reaction>
</comment>
<comment type="similarity">
    <text evidence="1">Belongs to the RNA polymerase alpha chain family.</text>
</comment>
<evidence type="ECO:0000256" key="5">
    <source>
        <dbReference type="ARBA" id="ARBA00022679"/>
    </source>
</evidence>
<organism evidence="12 13">
    <name type="scientific">Candidatus Magasanikbacteria bacterium GW2011_GWA2_56_11</name>
    <dbReference type="NCBI Taxonomy" id="1619044"/>
    <lineage>
        <taxon>Bacteria</taxon>
        <taxon>Candidatus Magasanikiibacteriota</taxon>
    </lineage>
</organism>
<evidence type="ECO:0000259" key="11">
    <source>
        <dbReference type="SMART" id="SM00662"/>
    </source>
</evidence>
<dbReference type="Pfam" id="PF01193">
    <property type="entry name" value="RNA_pol_L"/>
    <property type="match status" value="1"/>
</dbReference>
<evidence type="ECO:0000256" key="6">
    <source>
        <dbReference type="ARBA" id="ARBA00022695"/>
    </source>
</evidence>
<evidence type="ECO:0000256" key="2">
    <source>
        <dbReference type="ARBA" id="ARBA00012418"/>
    </source>
</evidence>
<evidence type="ECO:0000256" key="10">
    <source>
        <dbReference type="ARBA" id="ARBA00048552"/>
    </source>
</evidence>